<feature type="domain" description="Peptidase S54 rhomboid" evidence="10">
    <location>
        <begin position="68"/>
        <end position="202"/>
    </location>
</feature>
<dbReference type="AlphaFoldDB" id="A0A9X4RFM7"/>
<comment type="similarity">
    <text evidence="2">Belongs to the peptidase S54 family.</text>
</comment>
<evidence type="ECO:0000313" key="11">
    <source>
        <dbReference type="EMBL" id="MDG3013146.1"/>
    </source>
</evidence>
<feature type="transmembrane region" description="Helical" evidence="9">
    <location>
        <begin position="182"/>
        <end position="202"/>
    </location>
</feature>
<dbReference type="GO" id="GO:0006508">
    <property type="term" value="P:proteolysis"/>
    <property type="evidence" value="ECO:0007669"/>
    <property type="project" value="UniProtKB-KW"/>
</dbReference>
<dbReference type="InterPro" id="IPR035952">
    <property type="entry name" value="Rhomboid-like_sf"/>
</dbReference>
<evidence type="ECO:0000256" key="9">
    <source>
        <dbReference type="SAM" id="Phobius"/>
    </source>
</evidence>
<feature type="transmembrane region" description="Helical" evidence="9">
    <location>
        <begin position="29"/>
        <end position="47"/>
    </location>
</feature>
<keyword evidence="12" id="KW-1185">Reference proteome</keyword>
<evidence type="ECO:0000256" key="8">
    <source>
        <dbReference type="SAM" id="MobiDB-lite"/>
    </source>
</evidence>
<evidence type="ECO:0000256" key="4">
    <source>
        <dbReference type="ARBA" id="ARBA00022692"/>
    </source>
</evidence>
<feature type="transmembrane region" description="Helical" evidence="9">
    <location>
        <begin position="91"/>
        <end position="116"/>
    </location>
</feature>
<gene>
    <name evidence="11" type="ORF">NVS88_01060</name>
</gene>
<dbReference type="InterPro" id="IPR022764">
    <property type="entry name" value="Peptidase_S54_rhomboid_dom"/>
</dbReference>
<dbReference type="Proteomes" id="UP001152755">
    <property type="component" value="Unassembled WGS sequence"/>
</dbReference>
<name>A0A9X4RFM7_9ACTN</name>
<keyword evidence="5" id="KW-0378">Hydrolase</keyword>
<evidence type="ECO:0000259" key="10">
    <source>
        <dbReference type="Pfam" id="PF01694"/>
    </source>
</evidence>
<evidence type="ECO:0000256" key="2">
    <source>
        <dbReference type="ARBA" id="ARBA00009045"/>
    </source>
</evidence>
<evidence type="ECO:0000313" key="12">
    <source>
        <dbReference type="Proteomes" id="UP001152755"/>
    </source>
</evidence>
<comment type="subcellular location">
    <subcellularLocation>
        <location evidence="1">Membrane</location>
        <topology evidence="1">Multi-pass membrane protein</topology>
    </subcellularLocation>
</comment>
<dbReference type="SUPFAM" id="SSF144091">
    <property type="entry name" value="Rhomboid-like"/>
    <property type="match status" value="1"/>
</dbReference>
<sequence>MTTPSPGAGPVPPLPAASGPPVSRSRWQMAAMTIGVFVAVLYVVELIDLATDERLDSNGIVPRRLDGLWGILFAPLLHDGWGHLAANTLPLLVLGFVMLMAGFGKALAATAIIWLVGGFGAWLLGGSGTVVVGASGLVFGWLGYLLARGLFTRDLRELAVGLVVLVVYGGLLWGVLPSDPRVSWQGHLCGAAAGVLAAWLLSADVRRDRRRRAVGGAAAVGR</sequence>
<evidence type="ECO:0000256" key="5">
    <source>
        <dbReference type="ARBA" id="ARBA00022801"/>
    </source>
</evidence>
<dbReference type="RefSeq" id="WP_277829513.1">
    <property type="nucleotide sequence ID" value="NZ_JAAIVF010000001.1"/>
</dbReference>
<dbReference type="GO" id="GO:0004252">
    <property type="term" value="F:serine-type endopeptidase activity"/>
    <property type="evidence" value="ECO:0007669"/>
    <property type="project" value="InterPro"/>
</dbReference>
<proteinExistence type="inferred from homology"/>
<comment type="caution">
    <text evidence="11">The sequence shown here is derived from an EMBL/GenBank/DDBJ whole genome shotgun (WGS) entry which is preliminary data.</text>
</comment>
<evidence type="ECO:0000256" key="3">
    <source>
        <dbReference type="ARBA" id="ARBA00022670"/>
    </source>
</evidence>
<keyword evidence="4 9" id="KW-0812">Transmembrane</keyword>
<accession>A0A9X4RFM7</accession>
<feature type="transmembrane region" description="Helical" evidence="9">
    <location>
        <begin position="158"/>
        <end position="176"/>
    </location>
</feature>
<dbReference type="PANTHER" id="PTHR43066:SF1">
    <property type="entry name" value="RHOMBOID PROTEIN 2"/>
    <property type="match status" value="1"/>
</dbReference>
<keyword evidence="3 11" id="KW-0645">Protease</keyword>
<keyword evidence="7 9" id="KW-0472">Membrane</keyword>
<reference evidence="11" key="1">
    <citation type="submission" date="2022-08" db="EMBL/GenBank/DDBJ databases">
        <title>Genome analysis of Corynebacteriales strain.</title>
        <authorList>
            <person name="Lee S.D."/>
        </authorList>
    </citation>
    <scope>NUCLEOTIDE SEQUENCE</scope>
    <source>
        <strain evidence="11">D3-21</strain>
    </source>
</reference>
<organism evidence="11 12">
    <name type="scientific">Speluncibacter jeojiensis</name>
    <dbReference type="NCBI Taxonomy" id="2710754"/>
    <lineage>
        <taxon>Bacteria</taxon>
        <taxon>Bacillati</taxon>
        <taxon>Actinomycetota</taxon>
        <taxon>Actinomycetes</taxon>
        <taxon>Mycobacteriales</taxon>
        <taxon>Speluncibacteraceae</taxon>
        <taxon>Speluncibacter</taxon>
    </lineage>
</organism>
<dbReference type="Gene3D" id="1.20.1540.10">
    <property type="entry name" value="Rhomboid-like"/>
    <property type="match status" value="1"/>
</dbReference>
<feature type="region of interest" description="Disordered" evidence="8">
    <location>
        <begin position="1"/>
        <end position="20"/>
    </location>
</feature>
<dbReference type="GO" id="GO:0016020">
    <property type="term" value="C:membrane"/>
    <property type="evidence" value="ECO:0007669"/>
    <property type="project" value="UniProtKB-SubCell"/>
</dbReference>
<feature type="transmembrane region" description="Helical" evidence="9">
    <location>
        <begin position="122"/>
        <end position="146"/>
    </location>
</feature>
<evidence type="ECO:0000256" key="1">
    <source>
        <dbReference type="ARBA" id="ARBA00004141"/>
    </source>
</evidence>
<dbReference type="PANTHER" id="PTHR43066">
    <property type="entry name" value="RHOMBOID-RELATED PROTEIN"/>
    <property type="match status" value="1"/>
</dbReference>
<evidence type="ECO:0000256" key="7">
    <source>
        <dbReference type="ARBA" id="ARBA00023136"/>
    </source>
</evidence>
<evidence type="ECO:0000256" key="6">
    <source>
        <dbReference type="ARBA" id="ARBA00022989"/>
    </source>
</evidence>
<dbReference type="Pfam" id="PF01694">
    <property type="entry name" value="Rhomboid"/>
    <property type="match status" value="1"/>
</dbReference>
<keyword evidence="6 9" id="KW-1133">Transmembrane helix</keyword>
<protein>
    <submittedName>
        <fullName evidence="11">Rhomboid family intramembrane serine protease</fullName>
    </submittedName>
</protein>
<dbReference type="EMBL" id="JANRHA010000001">
    <property type="protein sequence ID" value="MDG3013146.1"/>
    <property type="molecule type" value="Genomic_DNA"/>
</dbReference>